<reference evidence="2 3" key="1">
    <citation type="submission" date="2018-05" db="EMBL/GenBank/DDBJ databases">
        <authorList>
            <person name="Zhang Y.-J."/>
        </authorList>
    </citation>
    <scope>NUCLEOTIDE SEQUENCE [LARGE SCALE GENOMIC DNA]</scope>
    <source>
        <strain evidence="2 3">CY04</strain>
    </source>
</reference>
<keyword evidence="3" id="KW-1185">Reference proteome</keyword>
<protein>
    <recommendedName>
        <fullName evidence="4">C-type lysozyme inhibitor domain-containing protein</fullName>
    </recommendedName>
</protein>
<feature type="signal peptide" evidence="1">
    <location>
        <begin position="1"/>
        <end position="20"/>
    </location>
</feature>
<dbReference type="Proteomes" id="UP001429564">
    <property type="component" value="Unassembled WGS sequence"/>
</dbReference>
<name>A0ABX0W861_9RHOB</name>
<organism evidence="2 3">
    <name type="scientific">Parasedimentitalea denitrificans</name>
    <dbReference type="NCBI Taxonomy" id="2211118"/>
    <lineage>
        <taxon>Bacteria</taxon>
        <taxon>Pseudomonadati</taxon>
        <taxon>Pseudomonadota</taxon>
        <taxon>Alphaproteobacteria</taxon>
        <taxon>Rhodobacterales</taxon>
        <taxon>Paracoccaceae</taxon>
        <taxon>Parasedimentitalea</taxon>
    </lineage>
</organism>
<proteinExistence type="predicted"/>
<evidence type="ECO:0000256" key="1">
    <source>
        <dbReference type="SAM" id="SignalP"/>
    </source>
</evidence>
<feature type="chain" id="PRO_5045775012" description="C-type lysozyme inhibitor domain-containing protein" evidence="1">
    <location>
        <begin position="21"/>
        <end position="124"/>
    </location>
</feature>
<dbReference type="EMBL" id="QHLQ01000003">
    <property type="protein sequence ID" value="NIZ60346.1"/>
    <property type="molecule type" value="Genomic_DNA"/>
</dbReference>
<comment type="caution">
    <text evidence="2">The sequence shown here is derived from an EMBL/GenBank/DDBJ whole genome shotgun (WGS) entry which is preliminary data.</text>
</comment>
<evidence type="ECO:0000313" key="2">
    <source>
        <dbReference type="EMBL" id="NIZ60346.1"/>
    </source>
</evidence>
<evidence type="ECO:0000313" key="3">
    <source>
        <dbReference type="Proteomes" id="UP001429564"/>
    </source>
</evidence>
<gene>
    <name evidence="2" type="ORF">DL239_05090</name>
</gene>
<keyword evidence="1" id="KW-0732">Signal</keyword>
<accession>A0ABX0W861</accession>
<sequence length="124" mass="13499">MKRFIQIAILSVAIALPNVAASQEGWIYVSQEGHQYSAKLNADGVVLESLYPVARFTGSGAMTQVITGTETLYLGRDCDAYSKVLGSGTWAWANGGFVARLEGKEIWFPRQEIDANNGLKCALR</sequence>
<evidence type="ECO:0008006" key="4">
    <source>
        <dbReference type="Google" id="ProtNLM"/>
    </source>
</evidence>